<keyword evidence="2" id="KW-0067">ATP-binding</keyword>
<keyword evidence="2" id="KW-0547">Nucleotide-binding</keyword>
<evidence type="ECO:0000313" key="2">
    <source>
        <dbReference type="EMBL" id="KTF06319.1"/>
    </source>
</evidence>
<dbReference type="InterPro" id="IPR036890">
    <property type="entry name" value="HATPase_C_sf"/>
</dbReference>
<dbReference type="SUPFAM" id="SSF55874">
    <property type="entry name" value="ATPase domain of HSP90 chaperone/DNA topoisomerase II/histidine kinase"/>
    <property type="match status" value="1"/>
</dbReference>
<accession>A0A1B6NS81</accession>
<sequence length="44" mass="4625">MSGNACKYSDKGQPVSVNVSADTENVVIVVEDNGVGVDNNEIEK</sequence>
<feature type="domain" description="Histidine kinase/HSP90-like ATPase" evidence="1">
    <location>
        <begin position="3"/>
        <end position="43"/>
    </location>
</feature>
<feature type="non-terminal residue" evidence="2">
    <location>
        <position position="44"/>
    </location>
</feature>
<dbReference type="Pfam" id="PF02518">
    <property type="entry name" value="HATPase_c"/>
    <property type="match status" value="1"/>
</dbReference>
<protein>
    <submittedName>
        <fullName evidence="2">ATP-binding region, ATPase-like domain protein</fullName>
    </submittedName>
</protein>
<name>A0A1B6NS81_9ZZZZ</name>
<dbReference type="Gene3D" id="3.30.565.10">
    <property type="entry name" value="Histidine kinase-like ATPase, C-terminal domain"/>
    <property type="match status" value="1"/>
</dbReference>
<organism evidence="2">
    <name type="scientific">marine sediment metagenome</name>
    <dbReference type="NCBI Taxonomy" id="412755"/>
    <lineage>
        <taxon>unclassified sequences</taxon>
        <taxon>metagenomes</taxon>
        <taxon>ecological metagenomes</taxon>
    </lineage>
</organism>
<dbReference type="InterPro" id="IPR003594">
    <property type="entry name" value="HATPase_dom"/>
</dbReference>
<evidence type="ECO:0000259" key="1">
    <source>
        <dbReference type="Pfam" id="PF02518"/>
    </source>
</evidence>
<reference evidence="2" key="1">
    <citation type="submission" date="2013-11" db="EMBL/GenBank/DDBJ databases">
        <title>Microbial diversity, functional groups and degradation webs in Northern and Southern Mediterranean and Red Sea marine crude oil polluted sites.</title>
        <authorList>
            <person name="Daffonchio D."/>
            <person name="Mapelli F."/>
            <person name="Ferrer M."/>
            <person name="Richter M."/>
            <person name="Cherif A."/>
            <person name="Malkawi H.I."/>
            <person name="Yakimov M.M."/>
            <person name="Abdel-Fattah Y.R."/>
            <person name="Blaghen M."/>
            <person name="Golyshin P.N."/>
            <person name="Kalogerakis N."/>
            <person name="Boon N."/>
            <person name="Magagnini M."/>
            <person name="Fava F."/>
        </authorList>
    </citation>
    <scope>NUCLEOTIDE SEQUENCE</scope>
</reference>
<proteinExistence type="predicted"/>
<comment type="caution">
    <text evidence="2">The sequence shown here is derived from an EMBL/GenBank/DDBJ whole genome shotgun (WGS) entry which is preliminary data.</text>
</comment>
<dbReference type="GO" id="GO:0005524">
    <property type="term" value="F:ATP binding"/>
    <property type="evidence" value="ECO:0007669"/>
    <property type="project" value="UniProtKB-KW"/>
</dbReference>
<gene>
    <name evidence="2" type="ORF">MGSAQ_002185</name>
</gene>
<dbReference type="EMBL" id="AYSL01001230">
    <property type="protein sequence ID" value="KTF06319.1"/>
    <property type="molecule type" value="Genomic_DNA"/>
</dbReference>
<dbReference type="AlphaFoldDB" id="A0A1B6NS81"/>